<dbReference type="RefSeq" id="WP_015706777.1">
    <property type="nucleotide sequence ID" value="NC_015578.1"/>
</dbReference>
<dbReference type="STRING" id="545694.TREPR_3517"/>
<evidence type="ECO:0000313" key="1">
    <source>
        <dbReference type="EMBL" id="AEF84526.1"/>
    </source>
</evidence>
<dbReference type="Proteomes" id="UP000009223">
    <property type="component" value="Chromosome"/>
</dbReference>
<organism evidence="1 2">
    <name type="scientific">Treponema primitia (strain ATCC BAA-887 / DSM 12427 / ZAS-2)</name>
    <dbReference type="NCBI Taxonomy" id="545694"/>
    <lineage>
        <taxon>Bacteria</taxon>
        <taxon>Pseudomonadati</taxon>
        <taxon>Spirochaetota</taxon>
        <taxon>Spirochaetia</taxon>
        <taxon>Spirochaetales</taxon>
        <taxon>Treponemataceae</taxon>
        <taxon>Treponema</taxon>
    </lineage>
</organism>
<dbReference type="InterPro" id="IPR010985">
    <property type="entry name" value="Ribbon_hlx_hlx"/>
</dbReference>
<gene>
    <name evidence="1" type="ordered locus">TREPR_3517</name>
</gene>
<reference evidence="2" key="1">
    <citation type="submission" date="2009-12" db="EMBL/GenBank/DDBJ databases">
        <title>Complete sequence of Treponema primitia strain ZAS-2.</title>
        <authorList>
            <person name="Tetu S.G."/>
            <person name="Matson E."/>
            <person name="Ren Q."/>
            <person name="Seshadri R."/>
            <person name="Elbourne L."/>
            <person name="Hassan K.A."/>
            <person name="Durkin A."/>
            <person name="Radune D."/>
            <person name="Mohamoud Y."/>
            <person name="Shay R."/>
            <person name="Jin S."/>
            <person name="Zhang X."/>
            <person name="Lucey K."/>
            <person name="Ballor N.R."/>
            <person name="Ottesen E."/>
            <person name="Rosenthal R."/>
            <person name="Allen A."/>
            <person name="Leadbetter J.R."/>
            <person name="Paulsen I.T."/>
        </authorList>
    </citation>
    <scope>NUCLEOTIDE SEQUENCE [LARGE SCALE GENOMIC DNA]</scope>
    <source>
        <strain evidence="2">ATCC BAA-887 / DSM 12427 / ZAS-2</strain>
    </source>
</reference>
<dbReference type="EMBL" id="CP001843">
    <property type="protein sequence ID" value="AEF84526.1"/>
    <property type="molecule type" value="Genomic_DNA"/>
</dbReference>
<protein>
    <submittedName>
        <fullName evidence="1">HicB</fullName>
    </submittedName>
</protein>
<reference evidence="1 2" key="2">
    <citation type="journal article" date="2011" name="ISME J.">
        <title>RNA-seq reveals cooperative metabolic interactions between two termite-gut spirochete species in co-culture.</title>
        <authorList>
            <person name="Rosenthal A.Z."/>
            <person name="Matson E.G."/>
            <person name="Eldar A."/>
            <person name="Leadbetter J.R."/>
        </authorList>
    </citation>
    <scope>NUCLEOTIDE SEQUENCE [LARGE SCALE GENOMIC DNA]</scope>
    <source>
        <strain evidence="2">ATCC BAA-887 / DSM 12427 / ZAS-2</strain>
    </source>
</reference>
<keyword evidence="2" id="KW-1185">Reference proteome</keyword>
<dbReference type="AlphaFoldDB" id="F5YIV6"/>
<name>F5YIV6_TREPZ</name>
<evidence type="ECO:0000313" key="2">
    <source>
        <dbReference type="Proteomes" id="UP000009223"/>
    </source>
</evidence>
<dbReference type="KEGG" id="tpi:TREPR_3517"/>
<dbReference type="InterPro" id="IPR008651">
    <property type="entry name" value="Uncharacterised_HicB"/>
</dbReference>
<sequence>MAFCAGKGKEPEKPFKGSFNVRISTDLHRKAVLTASARGISLNMLVENAIKETVSM</sequence>
<accession>F5YIV6</accession>
<dbReference type="SUPFAM" id="SSF47598">
    <property type="entry name" value="Ribbon-helix-helix"/>
    <property type="match status" value="1"/>
</dbReference>
<dbReference type="eggNOG" id="COG4226">
    <property type="taxonomic scope" value="Bacteria"/>
</dbReference>
<proteinExistence type="predicted"/>
<dbReference type="Pfam" id="PF05534">
    <property type="entry name" value="HicB"/>
    <property type="match status" value="1"/>
</dbReference>
<dbReference type="HOGENOM" id="CLU_3012987_0_0_12"/>
<dbReference type="GO" id="GO:0006355">
    <property type="term" value="P:regulation of DNA-templated transcription"/>
    <property type="evidence" value="ECO:0007669"/>
    <property type="project" value="InterPro"/>
</dbReference>